<dbReference type="AlphaFoldDB" id="A0A438K7U7"/>
<sequence>MCCLFMNKLFILLYILGLIFSGLPSSHGDMIDSKVLNVGKELWKETLQLQMGSCLYQLQGLKPYTWYEVKISYPASIPASFSIQLKRGNSDLGLNRKRRLLNTEKLIFKTDNLDLFSIQDGMYVLVTVEPAGVVAIPHTRERELVIFNIVGSVMKSVHLDIWQKVMTLLFSFFANLRLGEWSLEQVLSIVLKGSRRTKAQNSPGA</sequence>
<dbReference type="Proteomes" id="UP000288805">
    <property type="component" value="Unassembled WGS sequence"/>
</dbReference>
<feature type="signal peptide" evidence="1">
    <location>
        <begin position="1"/>
        <end position="28"/>
    </location>
</feature>
<reference evidence="2 3" key="1">
    <citation type="journal article" date="2018" name="PLoS Genet.">
        <title>Population sequencing reveals clonal diversity and ancestral inbreeding in the grapevine cultivar Chardonnay.</title>
        <authorList>
            <person name="Roach M.J."/>
            <person name="Johnson D.L."/>
            <person name="Bohlmann J."/>
            <person name="van Vuuren H.J."/>
            <person name="Jones S.J."/>
            <person name="Pretorius I.S."/>
            <person name="Schmidt S.A."/>
            <person name="Borneman A.R."/>
        </authorList>
    </citation>
    <scope>NUCLEOTIDE SEQUENCE [LARGE SCALE GENOMIC DNA]</scope>
    <source>
        <strain evidence="3">cv. Chardonnay</strain>
        <tissue evidence="2">Leaf</tissue>
    </source>
</reference>
<dbReference type="PANTHER" id="PTHR35465">
    <property type="entry name" value="CAVEOLIN-1 PROTEIN"/>
    <property type="match status" value="1"/>
</dbReference>
<dbReference type="EMBL" id="QGNW01000013">
    <property type="protein sequence ID" value="RVX17287.1"/>
    <property type="molecule type" value="Genomic_DNA"/>
</dbReference>
<accession>A0A438K7U7</accession>
<evidence type="ECO:0000313" key="3">
    <source>
        <dbReference type="Proteomes" id="UP000288805"/>
    </source>
</evidence>
<evidence type="ECO:0000313" key="2">
    <source>
        <dbReference type="EMBL" id="RVX17287.1"/>
    </source>
</evidence>
<feature type="chain" id="PRO_5019421837" evidence="1">
    <location>
        <begin position="29"/>
        <end position="205"/>
    </location>
</feature>
<comment type="caution">
    <text evidence="2">The sequence shown here is derived from an EMBL/GenBank/DDBJ whole genome shotgun (WGS) entry which is preliminary data.</text>
</comment>
<dbReference type="PANTHER" id="PTHR35465:SF1">
    <property type="entry name" value="PHOSPHATIDYLINOSITOL-GLYCAN BIOSYNTHESIS CLASS X PROTEIN"/>
    <property type="match status" value="1"/>
</dbReference>
<dbReference type="OrthoDB" id="3360032at2759"/>
<gene>
    <name evidence="2" type="ORF">CK203_003464</name>
</gene>
<organism evidence="2 3">
    <name type="scientific">Vitis vinifera</name>
    <name type="common">Grape</name>
    <dbReference type="NCBI Taxonomy" id="29760"/>
    <lineage>
        <taxon>Eukaryota</taxon>
        <taxon>Viridiplantae</taxon>
        <taxon>Streptophyta</taxon>
        <taxon>Embryophyta</taxon>
        <taxon>Tracheophyta</taxon>
        <taxon>Spermatophyta</taxon>
        <taxon>Magnoliopsida</taxon>
        <taxon>eudicotyledons</taxon>
        <taxon>Gunneridae</taxon>
        <taxon>Pentapetalae</taxon>
        <taxon>rosids</taxon>
        <taxon>Vitales</taxon>
        <taxon>Vitaceae</taxon>
        <taxon>Viteae</taxon>
        <taxon>Vitis</taxon>
    </lineage>
</organism>
<name>A0A438K7U7_VITVI</name>
<protein>
    <submittedName>
        <fullName evidence="2">Uncharacterized protein</fullName>
    </submittedName>
</protein>
<proteinExistence type="predicted"/>
<keyword evidence="1" id="KW-0732">Signal</keyword>
<evidence type="ECO:0000256" key="1">
    <source>
        <dbReference type="SAM" id="SignalP"/>
    </source>
</evidence>